<reference evidence="9 10" key="1">
    <citation type="submission" date="2022-01" db="EMBL/GenBank/DDBJ databases">
        <title>Whole genome-based taxonomy of the Shewanellaceae.</title>
        <authorList>
            <person name="Martin-Rodriguez A.J."/>
        </authorList>
    </citation>
    <scope>NUCLEOTIDE SEQUENCE [LARGE SCALE GENOMIC DNA]</scope>
    <source>
        <strain evidence="9 10">DSM 21332</strain>
    </source>
</reference>
<gene>
    <name evidence="9" type="ORF">L2725_09185</name>
</gene>
<dbReference type="SUPFAM" id="SSF111369">
    <property type="entry name" value="HlyD-like secretion proteins"/>
    <property type="match status" value="3"/>
</dbReference>
<dbReference type="RefSeq" id="WP_249248702.1">
    <property type="nucleotide sequence ID" value="NZ_JAKIKT010000003.1"/>
</dbReference>
<evidence type="ECO:0000259" key="8">
    <source>
        <dbReference type="Pfam" id="PF25963"/>
    </source>
</evidence>
<accession>A0ABT0N6A9</accession>
<dbReference type="PANTHER" id="PTHR30386:SF26">
    <property type="entry name" value="TRANSPORT PROTEIN COMB"/>
    <property type="match status" value="1"/>
</dbReference>
<evidence type="ECO:0000256" key="6">
    <source>
        <dbReference type="SAM" id="Coils"/>
    </source>
</evidence>
<sequence>MKRILPGLLLVGVAATAINWYLNHKDVVTTDNAYVKADITLLSPEVSGQVARVLVSDNQKVNAGDPLFTIDDADFIAERQIAQDALSVAESALISNQTQQALQKLKVQQAQSQIEAMNAQHQLQQNELKRYQALLKTNSISQTQYDLQRTRAVEAKAALDTANIALSAAKQEIDILNAQRHQLTAQKNQAQSKLALAELALSRTVVTAPVSGTIANRQVQVGKFVQPGMGLITLIPDNIWLEANFKETQLTEVKPGQSVQLALDIYPDQPITGKVESITPATGAQFSMMPAQNATGNFVKVVQRVPVKITLDIPKSLEGKVYPGLSANVSVVTRG</sequence>
<keyword evidence="10" id="KW-1185">Reference proteome</keyword>
<feature type="domain" description="Multidrug resistance protein MdtA-like barrel-sandwich hybrid" evidence="7">
    <location>
        <begin position="43"/>
        <end position="228"/>
    </location>
</feature>
<evidence type="ECO:0000256" key="1">
    <source>
        <dbReference type="ARBA" id="ARBA00004167"/>
    </source>
</evidence>
<evidence type="ECO:0000313" key="9">
    <source>
        <dbReference type="EMBL" id="MCL2913964.1"/>
    </source>
</evidence>
<dbReference type="Gene3D" id="1.10.287.470">
    <property type="entry name" value="Helix hairpin bin"/>
    <property type="match status" value="1"/>
</dbReference>
<evidence type="ECO:0000256" key="3">
    <source>
        <dbReference type="ARBA" id="ARBA00022692"/>
    </source>
</evidence>
<comment type="caution">
    <text evidence="9">The sequence shown here is derived from an EMBL/GenBank/DDBJ whole genome shotgun (WGS) entry which is preliminary data.</text>
</comment>
<dbReference type="Gene3D" id="2.40.30.170">
    <property type="match status" value="1"/>
</dbReference>
<evidence type="ECO:0000256" key="5">
    <source>
        <dbReference type="ARBA" id="ARBA00023136"/>
    </source>
</evidence>
<dbReference type="Pfam" id="PF25963">
    <property type="entry name" value="Beta-barrel_AAEA"/>
    <property type="match status" value="1"/>
</dbReference>
<protein>
    <submittedName>
        <fullName evidence="9">HlyD family secretion protein</fullName>
    </submittedName>
</protein>
<organism evidence="9 10">
    <name type="scientific">Shewanella corallii</name>
    <dbReference type="NCBI Taxonomy" id="560080"/>
    <lineage>
        <taxon>Bacteria</taxon>
        <taxon>Pseudomonadati</taxon>
        <taxon>Pseudomonadota</taxon>
        <taxon>Gammaproteobacteria</taxon>
        <taxon>Alteromonadales</taxon>
        <taxon>Shewanellaceae</taxon>
        <taxon>Shewanella</taxon>
    </lineage>
</organism>
<feature type="coiled-coil region" evidence="6">
    <location>
        <begin position="107"/>
        <end position="200"/>
    </location>
</feature>
<evidence type="ECO:0000256" key="2">
    <source>
        <dbReference type="ARBA" id="ARBA00009477"/>
    </source>
</evidence>
<keyword evidence="4" id="KW-1133">Transmembrane helix</keyword>
<name>A0ABT0N6A9_9GAMM</name>
<comment type="similarity">
    <text evidence="2">Belongs to the membrane fusion protein (MFP) (TC 8.A.1) family.</text>
</comment>
<comment type="subcellular location">
    <subcellularLocation>
        <location evidence="1">Membrane</location>
        <topology evidence="1">Single-pass membrane protein</topology>
    </subcellularLocation>
</comment>
<evidence type="ECO:0000256" key="4">
    <source>
        <dbReference type="ARBA" id="ARBA00022989"/>
    </source>
</evidence>
<keyword evidence="6" id="KW-0175">Coiled coil</keyword>
<dbReference type="EMBL" id="JAKIKT010000003">
    <property type="protein sequence ID" value="MCL2913964.1"/>
    <property type="molecule type" value="Genomic_DNA"/>
</dbReference>
<dbReference type="Pfam" id="PF25917">
    <property type="entry name" value="BSH_RND"/>
    <property type="match status" value="1"/>
</dbReference>
<dbReference type="PANTHER" id="PTHR30386">
    <property type="entry name" value="MEMBRANE FUSION SUBUNIT OF EMRAB-TOLC MULTIDRUG EFFLUX PUMP"/>
    <property type="match status" value="1"/>
</dbReference>
<evidence type="ECO:0000313" key="10">
    <source>
        <dbReference type="Proteomes" id="UP001202831"/>
    </source>
</evidence>
<dbReference type="InterPro" id="IPR058634">
    <property type="entry name" value="AaeA-lik-b-barrel"/>
</dbReference>
<feature type="domain" description="p-hydroxybenzoic acid efflux pump subunit AaeA-like beta-barrel" evidence="8">
    <location>
        <begin position="240"/>
        <end position="331"/>
    </location>
</feature>
<dbReference type="InterPro" id="IPR058625">
    <property type="entry name" value="MdtA-like_BSH"/>
</dbReference>
<dbReference type="InterPro" id="IPR050739">
    <property type="entry name" value="MFP"/>
</dbReference>
<dbReference type="Gene3D" id="2.40.50.100">
    <property type="match status" value="1"/>
</dbReference>
<keyword evidence="3" id="KW-0812">Transmembrane</keyword>
<proteinExistence type="inferred from homology"/>
<keyword evidence="5" id="KW-0472">Membrane</keyword>
<evidence type="ECO:0000259" key="7">
    <source>
        <dbReference type="Pfam" id="PF25917"/>
    </source>
</evidence>
<dbReference type="Proteomes" id="UP001202831">
    <property type="component" value="Unassembled WGS sequence"/>
</dbReference>